<organism evidence="3 4">
    <name type="scientific">Ceratobasidium theobromae</name>
    <dbReference type="NCBI Taxonomy" id="1582974"/>
    <lineage>
        <taxon>Eukaryota</taxon>
        <taxon>Fungi</taxon>
        <taxon>Dikarya</taxon>
        <taxon>Basidiomycota</taxon>
        <taxon>Agaricomycotina</taxon>
        <taxon>Agaricomycetes</taxon>
        <taxon>Cantharellales</taxon>
        <taxon>Ceratobasidiaceae</taxon>
        <taxon>Ceratobasidium</taxon>
    </lineage>
</organism>
<dbReference type="CDD" id="cd00683">
    <property type="entry name" value="Trans_IPPS_HH"/>
    <property type="match status" value="1"/>
</dbReference>
<dbReference type="InterPro" id="IPR008949">
    <property type="entry name" value="Isoprenoid_synthase_dom_sf"/>
</dbReference>
<keyword evidence="1 3" id="KW-0808">Transferase</keyword>
<dbReference type="GO" id="GO:0006696">
    <property type="term" value="P:ergosterol biosynthetic process"/>
    <property type="evidence" value="ECO:0007669"/>
    <property type="project" value="TreeGrafter"/>
</dbReference>
<dbReference type="Proteomes" id="UP000383932">
    <property type="component" value="Unassembled WGS sequence"/>
</dbReference>
<dbReference type="PROSITE" id="PS01044">
    <property type="entry name" value="SQUALEN_PHYTOEN_SYN_1"/>
    <property type="match status" value="1"/>
</dbReference>
<keyword evidence="4" id="KW-1185">Reference proteome</keyword>
<dbReference type="AlphaFoldDB" id="A0A5N5QIX3"/>
<dbReference type="GO" id="GO:0045338">
    <property type="term" value="P:farnesyl diphosphate metabolic process"/>
    <property type="evidence" value="ECO:0007669"/>
    <property type="project" value="InterPro"/>
</dbReference>
<dbReference type="InterPro" id="IPR019845">
    <property type="entry name" value="Squalene/phytoene_synthase_CS"/>
</dbReference>
<evidence type="ECO:0000256" key="2">
    <source>
        <dbReference type="SAM" id="Phobius"/>
    </source>
</evidence>
<proteinExistence type="predicted"/>
<dbReference type="PANTHER" id="PTHR11626:SF2">
    <property type="entry name" value="SQUALENE SYNTHASE"/>
    <property type="match status" value="1"/>
</dbReference>
<accession>A0A5N5QIX3</accession>
<name>A0A5N5QIX3_9AGAM</name>
<protein>
    <submittedName>
        <fullName evidence="3">Farnesyl-diphosphate farnesyltransferase</fullName>
    </submittedName>
</protein>
<dbReference type="SFLD" id="SFLDS00005">
    <property type="entry name" value="Isoprenoid_Synthase_Type_I"/>
    <property type="match status" value="1"/>
</dbReference>
<sequence length="540" mass="61025">MGLAAYLYLLCTHPNEFRSLVQYKIWHEAKRDITAQREHETSGWDRESMRRCWDFLDMTSRSFAAVIKELEGDMARMVCMFYLVLRGLDTIEDDMTIPDEKKQPLLRTFHEKLSTPGWTFTENGPDEKDRQLLVEFNHVITEMGLLKPEYREIITDICLKMQTGMADYAHRAALVTESKSKAKSDPSSPAPSPYLETVAEYDLYCHYVAGLVGEGLSRLFAASGKEVPWLGEQLTLSNSMGLLLQKTNILRDLREDVDQGRYFWPREFWGVWDSRRQGEKARPPGKGEWYGFETPEDLVRAVGPVGPVKPSTTLSAPTPADRAMFVLSAMTLDALRHATDALDYLALLKNQSVFNFCAIPAVMALATLEVCFMNPDIFRKNVKIRKGQAVQLIMRSTNPRDVAYMIRDFARGIHAKASPADPNFLRIGVACGRIEAWAEHHYPLFITISQSSANLGSTSVEMSTTDARMRIIKREQLRESRLKAEAEAKRRRELGLEGKAPVEQEGLPWALIIAVAGFFLFVCAIAAAIVFGTVYWFGDA</sequence>
<dbReference type="SFLD" id="SFLDG01018">
    <property type="entry name" value="Squalene/Phytoene_Synthase_Lik"/>
    <property type="match status" value="1"/>
</dbReference>
<reference evidence="3 4" key="1">
    <citation type="journal article" date="2019" name="Fungal Biol. Biotechnol.">
        <title>Draft genome sequence of fastidious pathogen Ceratobasidium theobromae, which causes vascular-streak dieback in Theobroma cacao.</title>
        <authorList>
            <person name="Ali S.S."/>
            <person name="Asman A."/>
            <person name="Shao J."/>
            <person name="Firmansyah A.P."/>
            <person name="Susilo A.W."/>
            <person name="Rosmana A."/>
            <person name="McMahon P."/>
            <person name="Junaid M."/>
            <person name="Guest D."/>
            <person name="Kheng T.Y."/>
            <person name="Meinhardt L.W."/>
            <person name="Bailey B.A."/>
        </authorList>
    </citation>
    <scope>NUCLEOTIDE SEQUENCE [LARGE SCALE GENOMIC DNA]</scope>
    <source>
        <strain evidence="3 4">CT2</strain>
    </source>
</reference>
<keyword evidence="2" id="KW-1133">Transmembrane helix</keyword>
<comment type="caution">
    <text evidence="3">The sequence shown here is derived from an EMBL/GenBank/DDBJ whole genome shotgun (WGS) entry which is preliminary data.</text>
</comment>
<dbReference type="PROSITE" id="PS01045">
    <property type="entry name" value="SQUALEN_PHYTOEN_SYN_2"/>
    <property type="match status" value="1"/>
</dbReference>
<dbReference type="OrthoDB" id="431150at2759"/>
<dbReference type="GO" id="GO:0005789">
    <property type="term" value="C:endoplasmic reticulum membrane"/>
    <property type="evidence" value="ECO:0007669"/>
    <property type="project" value="TreeGrafter"/>
</dbReference>
<dbReference type="InterPro" id="IPR002060">
    <property type="entry name" value="Squ/phyt_synthse"/>
</dbReference>
<dbReference type="SUPFAM" id="SSF48576">
    <property type="entry name" value="Terpenoid synthases"/>
    <property type="match status" value="1"/>
</dbReference>
<dbReference type="InterPro" id="IPR044844">
    <property type="entry name" value="Trans_IPPS_euk-type"/>
</dbReference>
<dbReference type="GO" id="GO:0051996">
    <property type="term" value="F:squalene synthase [NAD(P)H] activity"/>
    <property type="evidence" value="ECO:0007669"/>
    <property type="project" value="InterPro"/>
</dbReference>
<dbReference type="Gene3D" id="1.10.600.10">
    <property type="entry name" value="Farnesyl Diphosphate Synthase"/>
    <property type="match status" value="1"/>
</dbReference>
<dbReference type="Pfam" id="PF00494">
    <property type="entry name" value="SQS_PSY"/>
    <property type="match status" value="1"/>
</dbReference>
<evidence type="ECO:0000313" key="4">
    <source>
        <dbReference type="Proteomes" id="UP000383932"/>
    </source>
</evidence>
<feature type="transmembrane region" description="Helical" evidence="2">
    <location>
        <begin position="509"/>
        <end position="537"/>
    </location>
</feature>
<keyword evidence="2" id="KW-0472">Membrane</keyword>
<keyword evidence="2" id="KW-0812">Transmembrane</keyword>
<dbReference type="PANTHER" id="PTHR11626">
    <property type="entry name" value="FARNESYL-DIPHOSPHATE FARNESYLTRANSFERASE"/>
    <property type="match status" value="1"/>
</dbReference>
<dbReference type="InterPro" id="IPR033904">
    <property type="entry name" value="Trans_IPPS_HH"/>
</dbReference>
<evidence type="ECO:0000256" key="1">
    <source>
        <dbReference type="ARBA" id="ARBA00022679"/>
    </source>
</evidence>
<gene>
    <name evidence="3" type="ORF">CTheo_4978</name>
</gene>
<evidence type="ECO:0000313" key="3">
    <source>
        <dbReference type="EMBL" id="KAB5591589.1"/>
    </source>
</evidence>
<dbReference type="EMBL" id="SSOP01000098">
    <property type="protein sequence ID" value="KAB5591589.1"/>
    <property type="molecule type" value="Genomic_DNA"/>
</dbReference>